<keyword evidence="1" id="KW-0812">Transmembrane</keyword>
<dbReference type="EMBL" id="GBRH01240965">
    <property type="protein sequence ID" value="JAD56930.1"/>
    <property type="molecule type" value="Transcribed_RNA"/>
</dbReference>
<reference evidence="2" key="2">
    <citation type="journal article" date="2015" name="Data Brief">
        <title>Shoot transcriptome of the giant reed, Arundo donax.</title>
        <authorList>
            <person name="Barrero R.A."/>
            <person name="Guerrero F.D."/>
            <person name="Moolhuijzen P."/>
            <person name="Goolsby J.A."/>
            <person name="Tidwell J."/>
            <person name="Bellgard S.E."/>
            <person name="Bellgard M.I."/>
        </authorList>
    </citation>
    <scope>NUCLEOTIDE SEQUENCE</scope>
    <source>
        <tissue evidence="2">Shoot tissue taken approximately 20 cm above the soil surface</tissue>
    </source>
</reference>
<evidence type="ECO:0000313" key="2">
    <source>
        <dbReference type="EMBL" id="JAD56930.1"/>
    </source>
</evidence>
<feature type="transmembrane region" description="Helical" evidence="1">
    <location>
        <begin position="58"/>
        <end position="79"/>
    </location>
</feature>
<sequence length="101" mass="10994">MHVPAAVRGCHSDSCCHCLASNQVSVKEKRSAQLSTTSVVGLVTCCVTSWKCAAFLKIYGGFGLVFLSVSGMVMPTCILHRTRYRHHQQSVCEHVAIVSLQ</sequence>
<accession>A0A0A9B6W7</accession>
<evidence type="ECO:0000256" key="1">
    <source>
        <dbReference type="SAM" id="Phobius"/>
    </source>
</evidence>
<keyword evidence="1" id="KW-1133">Transmembrane helix</keyword>
<dbReference type="AlphaFoldDB" id="A0A0A9B6W7"/>
<reference evidence="2" key="1">
    <citation type="submission" date="2014-09" db="EMBL/GenBank/DDBJ databases">
        <authorList>
            <person name="Magalhaes I.L.F."/>
            <person name="Oliveira U."/>
            <person name="Santos F.R."/>
            <person name="Vidigal T.H.D.A."/>
            <person name="Brescovit A.D."/>
            <person name="Santos A.J."/>
        </authorList>
    </citation>
    <scope>NUCLEOTIDE SEQUENCE</scope>
    <source>
        <tissue evidence="2">Shoot tissue taken approximately 20 cm above the soil surface</tissue>
    </source>
</reference>
<organism evidence="2">
    <name type="scientific">Arundo donax</name>
    <name type="common">Giant reed</name>
    <name type="synonym">Donax arundinaceus</name>
    <dbReference type="NCBI Taxonomy" id="35708"/>
    <lineage>
        <taxon>Eukaryota</taxon>
        <taxon>Viridiplantae</taxon>
        <taxon>Streptophyta</taxon>
        <taxon>Embryophyta</taxon>
        <taxon>Tracheophyta</taxon>
        <taxon>Spermatophyta</taxon>
        <taxon>Magnoliopsida</taxon>
        <taxon>Liliopsida</taxon>
        <taxon>Poales</taxon>
        <taxon>Poaceae</taxon>
        <taxon>PACMAD clade</taxon>
        <taxon>Arundinoideae</taxon>
        <taxon>Arundineae</taxon>
        <taxon>Arundo</taxon>
    </lineage>
</organism>
<protein>
    <submittedName>
        <fullName evidence="2">Uncharacterized protein</fullName>
    </submittedName>
</protein>
<name>A0A0A9B6W7_ARUDO</name>
<keyword evidence="1" id="KW-0472">Membrane</keyword>
<proteinExistence type="predicted"/>